<name>A0ABV3SX91_9ACTN</name>
<comment type="caution">
    <text evidence="1">The sequence shown here is derived from an EMBL/GenBank/DDBJ whole genome shotgun (WGS) entry which is preliminary data.</text>
</comment>
<protein>
    <submittedName>
        <fullName evidence="1">Uncharacterized protein</fullName>
    </submittedName>
</protein>
<keyword evidence="2" id="KW-1185">Reference proteome</keyword>
<proteinExistence type="predicted"/>
<organism evidence="1 2">
    <name type="scientific">Nocardioides eburneus</name>
    <dbReference type="NCBI Taxonomy" id="3231482"/>
    <lineage>
        <taxon>Bacteria</taxon>
        <taxon>Bacillati</taxon>
        <taxon>Actinomycetota</taxon>
        <taxon>Actinomycetes</taxon>
        <taxon>Propionibacteriales</taxon>
        <taxon>Nocardioidaceae</taxon>
        <taxon>Nocardioides</taxon>
    </lineage>
</organism>
<reference evidence="1 2" key="1">
    <citation type="submission" date="2024-07" db="EMBL/GenBank/DDBJ databases">
        <authorList>
            <person name="Lee S."/>
            <person name="Kang M."/>
        </authorList>
    </citation>
    <scope>NUCLEOTIDE SEQUENCE [LARGE SCALE GENOMIC DNA]</scope>
    <source>
        <strain evidence="1 2">DS6</strain>
    </source>
</reference>
<dbReference type="Proteomes" id="UP001556631">
    <property type="component" value="Unassembled WGS sequence"/>
</dbReference>
<accession>A0ABV3SX91</accession>
<dbReference type="EMBL" id="JBFPJR010000007">
    <property type="protein sequence ID" value="MEX0427155.1"/>
    <property type="molecule type" value="Genomic_DNA"/>
</dbReference>
<evidence type="ECO:0000313" key="1">
    <source>
        <dbReference type="EMBL" id="MEX0427155.1"/>
    </source>
</evidence>
<sequence>MSIEDHRTAVGAVPDALRLAWWGTSWLRGETVADLMLDAVIGDDATHTVSGLAALGLGGEAGRAETLIGGLSRLRAEGASLLGTAFPVEGDLLGLGGPAAFNLGALEAGEAVVSDAGVGLAPTRVGAVIEWQAYAAQRRQLPDVGEADRALRGALLEAAQALADLDVARWRPEIADRLLNLRHRPALRGAPGVPDRCVDLAARGLQARDIVGLALEDEGGAVSAYEMSARRDALVPLDRAARRALTAAGSPEVWPPG</sequence>
<dbReference type="RefSeq" id="WP_367992258.1">
    <property type="nucleotide sequence ID" value="NZ_JBFPJR010000007.1"/>
</dbReference>
<gene>
    <name evidence="1" type="ORF">AB3X52_05940</name>
</gene>
<evidence type="ECO:0000313" key="2">
    <source>
        <dbReference type="Proteomes" id="UP001556631"/>
    </source>
</evidence>